<evidence type="ECO:0000313" key="3">
    <source>
        <dbReference type="Proteomes" id="UP000274391"/>
    </source>
</evidence>
<protein>
    <recommendedName>
        <fullName evidence="1">GyrI-like small molecule binding domain-containing protein</fullName>
    </recommendedName>
</protein>
<dbReference type="RefSeq" id="WP_124973222.1">
    <property type="nucleotide sequence ID" value="NZ_RQVS01000013.1"/>
</dbReference>
<name>A0A3P3VZ46_9MICO</name>
<accession>A0A3P3VZ46</accession>
<gene>
    <name evidence="2" type="ORF">EG850_10425</name>
</gene>
<dbReference type="Proteomes" id="UP000274391">
    <property type="component" value="Unassembled WGS sequence"/>
</dbReference>
<proteinExistence type="predicted"/>
<keyword evidence="3" id="KW-1185">Reference proteome</keyword>
<dbReference type="AlphaFoldDB" id="A0A3P3VZ46"/>
<dbReference type="SUPFAM" id="SSF55136">
    <property type="entry name" value="Probable bacterial effector-binding domain"/>
    <property type="match status" value="1"/>
</dbReference>
<dbReference type="Gene3D" id="3.20.80.10">
    <property type="entry name" value="Regulatory factor, effector binding domain"/>
    <property type="match status" value="1"/>
</dbReference>
<feature type="domain" description="GyrI-like small molecule binding" evidence="1">
    <location>
        <begin position="29"/>
        <end position="203"/>
    </location>
</feature>
<dbReference type="Pfam" id="PF06445">
    <property type="entry name" value="GyrI-like"/>
    <property type="match status" value="1"/>
</dbReference>
<sequence length="212" mass="23221">MSEGAAKVDFKRVLPGYSARRGRIDDLVLPAAQYLAVDGVGDPNRAQAYREALEAVYPVAYALKFWSKRELGRDYVVPPLEALWWADEYAAFTSARDKSAWSWTVLLYVPEWLGAADVDAAIAAVRAKSGGGAALALVRLLALAEGRCLQTLHVGPYDEEGPVLARMHDEIMPAAGLRPVGKHHEIYLSDARRVAPEKLRTILRQPVAKVGT</sequence>
<comment type="caution">
    <text evidence="2">The sequence shown here is derived from an EMBL/GenBank/DDBJ whole genome shotgun (WGS) entry which is preliminary data.</text>
</comment>
<dbReference type="InterPro" id="IPR011256">
    <property type="entry name" value="Reg_factor_effector_dom_sf"/>
</dbReference>
<evidence type="ECO:0000259" key="1">
    <source>
        <dbReference type="Pfam" id="PF06445"/>
    </source>
</evidence>
<dbReference type="OrthoDB" id="4772335at2"/>
<reference evidence="2 3" key="1">
    <citation type="submission" date="2018-11" db="EMBL/GenBank/DDBJ databases">
        <title>YIM 102482-1 draft genome.</title>
        <authorList>
            <person name="Li G."/>
            <person name="Jiang Y."/>
        </authorList>
    </citation>
    <scope>NUCLEOTIDE SEQUENCE [LARGE SCALE GENOMIC DNA]</scope>
    <source>
        <strain evidence="2 3">YIM 102482-1</strain>
    </source>
</reference>
<dbReference type="InterPro" id="IPR029442">
    <property type="entry name" value="GyrI-like"/>
</dbReference>
<organism evidence="2 3">
    <name type="scientific">Gulosibacter macacae</name>
    <dbReference type="NCBI Taxonomy" id="2488791"/>
    <lineage>
        <taxon>Bacteria</taxon>
        <taxon>Bacillati</taxon>
        <taxon>Actinomycetota</taxon>
        <taxon>Actinomycetes</taxon>
        <taxon>Micrococcales</taxon>
        <taxon>Microbacteriaceae</taxon>
        <taxon>Gulosibacter</taxon>
    </lineage>
</organism>
<dbReference type="EMBL" id="RQVS01000013">
    <property type="protein sequence ID" value="RRJ85953.1"/>
    <property type="molecule type" value="Genomic_DNA"/>
</dbReference>
<evidence type="ECO:0000313" key="2">
    <source>
        <dbReference type="EMBL" id="RRJ85953.1"/>
    </source>
</evidence>